<evidence type="ECO:0000313" key="4">
    <source>
        <dbReference type="Proteomes" id="UP000254866"/>
    </source>
</evidence>
<protein>
    <submittedName>
        <fullName evidence="3">Carbohydrate esterase family 16 protein</fullName>
    </submittedName>
</protein>
<sequence>MLRFTVLLLQATSAVLATATPRGGHHGGNSPWVPRFKNLVAFGDSYTDESRLGYFFEHNGTAPPPGLLLPFAPVTPGGGITWARRVAEYTSATLYDYAVSGAVCDNKIISRWLAGTSQMFPDVVYEVDAFIADTKYINASTKTNTLYTDRKPDNTVYSMWIGTNDLGNGAFLTDSSLKETSIPDYVDCIFDRFDSIYKAGGRYFVLMNNAPLQLAPLYGMPPTGLTESHYWTDKPANITEVSGKMKQYTKLANSIFDYRTPYELLVAKRYPGASFAIFDVNSLMTDIYNKPSEYLQAPANVTHAYSFCDITGANCVTEPGTELNQFMWFDELHPSAKVDEVIGQEFVKIVKGTSDYTTYWP</sequence>
<evidence type="ECO:0000256" key="2">
    <source>
        <dbReference type="SAM" id="SignalP"/>
    </source>
</evidence>
<comment type="caution">
    <text evidence="3">The sequence shown here is derived from an EMBL/GenBank/DDBJ whole genome shotgun (WGS) entry which is preliminary data.</text>
</comment>
<dbReference type="PANTHER" id="PTHR45648:SF22">
    <property type="entry name" value="GDSL LIPASE_ACYLHYDROLASE FAMILY PROTEIN (AFU_ORTHOLOGUE AFUA_4G14700)"/>
    <property type="match status" value="1"/>
</dbReference>
<dbReference type="OrthoDB" id="1600564at2759"/>
<evidence type="ECO:0000256" key="1">
    <source>
        <dbReference type="ARBA" id="ARBA00022801"/>
    </source>
</evidence>
<keyword evidence="2" id="KW-0732">Signal</keyword>
<dbReference type="PANTHER" id="PTHR45648">
    <property type="entry name" value="GDSL LIPASE/ACYLHYDROLASE FAMILY PROTEIN (AFU_ORTHOLOGUE AFUA_4G14700)"/>
    <property type="match status" value="1"/>
</dbReference>
<name>A0A370TC07_9HELO</name>
<dbReference type="SUPFAM" id="SSF52266">
    <property type="entry name" value="SGNH hydrolase"/>
    <property type="match status" value="1"/>
</dbReference>
<feature type="signal peptide" evidence="2">
    <location>
        <begin position="1"/>
        <end position="17"/>
    </location>
</feature>
<dbReference type="RefSeq" id="XP_031865698.1">
    <property type="nucleotide sequence ID" value="XM_032017791.1"/>
</dbReference>
<dbReference type="InterPro" id="IPR036514">
    <property type="entry name" value="SGNH_hydro_sf"/>
</dbReference>
<dbReference type="CDD" id="cd01846">
    <property type="entry name" value="fatty_acyltransferase_like"/>
    <property type="match status" value="1"/>
</dbReference>
<proteinExistence type="predicted"/>
<dbReference type="GeneID" id="43602017"/>
<evidence type="ECO:0000313" key="3">
    <source>
        <dbReference type="EMBL" id="RDL31766.1"/>
    </source>
</evidence>
<organism evidence="3 4">
    <name type="scientific">Venustampulla echinocandica</name>
    <dbReference type="NCBI Taxonomy" id="2656787"/>
    <lineage>
        <taxon>Eukaryota</taxon>
        <taxon>Fungi</taxon>
        <taxon>Dikarya</taxon>
        <taxon>Ascomycota</taxon>
        <taxon>Pezizomycotina</taxon>
        <taxon>Leotiomycetes</taxon>
        <taxon>Helotiales</taxon>
        <taxon>Pleuroascaceae</taxon>
        <taxon>Venustampulla</taxon>
    </lineage>
</organism>
<dbReference type="Pfam" id="PF00657">
    <property type="entry name" value="Lipase_GDSL"/>
    <property type="match status" value="1"/>
</dbReference>
<dbReference type="GO" id="GO:0016788">
    <property type="term" value="F:hydrolase activity, acting on ester bonds"/>
    <property type="evidence" value="ECO:0007669"/>
    <property type="project" value="InterPro"/>
</dbReference>
<dbReference type="STRING" id="2656787.A0A370TC07"/>
<dbReference type="Gene3D" id="3.40.50.1110">
    <property type="entry name" value="SGNH hydrolase"/>
    <property type="match status" value="1"/>
</dbReference>
<gene>
    <name evidence="3" type="ORF">BP5553_09168</name>
</gene>
<accession>A0A370TC07</accession>
<dbReference type="InterPro" id="IPR051058">
    <property type="entry name" value="GDSL_Est/Lipase"/>
</dbReference>
<dbReference type="EMBL" id="NPIC01000011">
    <property type="protein sequence ID" value="RDL31766.1"/>
    <property type="molecule type" value="Genomic_DNA"/>
</dbReference>
<reference evidence="3 4" key="1">
    <citation type="journal article" date="2018" name="IMA Fungus">
        <title>IMA Genome-F 9: Draft genome sequence of Annulohypoxylon stygium, Aspergillus mulundensis, Berkeleyomyces basicola (syn. Thielaviopsis basicola), Ceratocystis smalleyi, two Cercospora beticola strains, Coleophoma cylindrospora, Fusarium fracticaudum, Phialophora cf. hyalina, and Morchella septimelata.</title>
        <authorList>
            <person name="Wingfield B.D."/>
            <person name="Bills G.F."/>
            <person name="Dong Y."/>
            <person name="Huang W."/>
            <person name="Nel W.J."/>
            <person name="Swalarsk-Parry B.S."/>
            <person name="Vaghefi N."/>
            <person name="Wilken P.M."/>
            <person name="An Z."/>
            <person name="de Beer Z.W."/>
            <person name="De Vos L."/>
            <person name="Chen L."/>
            <person name="Duong T.A."/>
            <person name="Gao Y."/>
            <person name="Hammerbacher A."/>
            <person name="Kikkert J.R."/>
            <person name="Li Y."/>
            <person name="Li H."/>
            <person name="Li K."/>
            <person name="Li Q."/>
            <person name="Liu X."/>
            <person name="Ma X."/>
            <person name="Naidoo K."/>
            <person name="Pethybridge S.J."/>
            <person name="Sun J."/>
            <person name="Steenkamp E.T."/>
            <person name="van der Nest M.A."/>
            <person name="van Wyk S."/>
            <person name="Wingfield M.J."/>
            <person name="Xiong C."/>
            <person name="Yue Q."/>
            <person name="Zhang X."/>
        </authorList>
    </citation>
    <scope>NUCLEOTIDE SEQUENCE [LARGE SCALE GENOMIC DNA]</scope>
    <source>
        <strain evidence="3 4">BP 5553</strain>
    </source>
</reference>
<keyword evidence="4" id="KW-1185">Reference proteome</keyword>
<keyword evidence="1" id="KW-0378">Hydrolase</keyword>
<feature type="chain" id="PRO_5016894223" evidence="2">
    <location>
        <begin position="18"/>
        <end position="361"/>
    </location>
</feature>
<dbReference type="Proteomes" id="UP000254866">
    <property type="component" value="Unassembled WGS sequence"/>
</dbReference>
<dbReference type="AlphaFoldDB" id="A0A370TC07"/>
<dbReference type="InterPro" id="IPR001087">
    <property type="entry name" value="GDSL"/>
</dbReference>